<protein>
    <submittedName>
        <fullName evidence="1">Uncharacterized protein</fullName>
    </submittedName>
</protein>
<sequence>MEGVKFPFYSADATKEPEMRSYDYIASTPLSGVKIVQDGSLESVLLNPYIASKGDADLAKNVGTTGESSVCKCSLVHRDQVRCPSATLASETDGRPPPVYAEHK</sequence>
<name>A0A4Y2PRM5_ARAVE</name>
<dbReference type="EMBL" id="BGPR01011898">
    <property type="protein sequence ID" value="GBN53503.1"/>
    <property type="molecule type" value="Genomic_DNA"/>
</dbReference>
<organism evidence="1 2">
    <name type="scientific">Araneus ventricosus</name>
    <name type="common">Orbweaver spider</name>
    <name type="synonym">Epeira ventricosa</name>
    <dbReference type="NCBI Taxonomy" id="182803"/>
    <lineage>
        <taxon>Eukaryota</taxon>
        <taxon>Metazoa</taxon>
        <taxon>Ecdysozoa</taxon>
        <taxon>Arthropoda</taxon>
        <taxon>Chelicerata</taxon>
        <taxon>Arachnida</taxon>
        <taxon>Araneae</taxon>
        <taxon>Araneomorphae</taxon>
        <taxon>Entelegynae</taxon>
        <taxon>Araneoidea</taxon>
        <taxon>Araneidae</taxon>
        <taxon>Araneus</taxon>
    </lineage>
</organism>
<proteinExistence type="predicted"/>
<reference evidence="1 2" key="1">
    <citation type="journal article" date="2019" name="Sci. Rep.">
        <title>Orb-weaving spider Araneus ventricosus genome elucidates the spidroin gene catalogue.</title>
        <authorList>
            <person name="Kono N."/>
            <person name="Nakamura H."/>
            <person name="Ohtoshi R."/>
            <person name="Moran D.A.P."/>
            <person name="Shinohara A."/>
            <person name="Yoshida Y."/>
            <person name="Fujiwara M."/>
            <person name="Mori M."/>
            <person name="Tomita M."/>
            <person name="Arakawa K."/>
        </authorList>
    </citation>
    <scope>NUCLEOTIDE SEQUENCE [LARGE SCALE GENOMIC DNA]</scope>
</reference>
<dbReference type="AlphaFoldDB" id="A0A4Y2PRM5"/>
<evidence type="ECO:0000313" key="2">
    <source>
        <dbReference type="Proteomes" id="UP000499080"/>
    </source>
</evidence>
<accession>A0A4Y2PRM5</accession>
<evidence type="ECO:0000313" key="1">
    <source>
        <dbReference type="EMBL" id="GBN53503.1"/>
    </source>
</evidence>
<comment type="caution">
    <text evidence="1">The sequence shown here is derived from an EMBL/GenBank/DDBJ whole genome shotgun (WGS) entry which is preliminary data.</text>
</comment>
<gene>
    <name evidence="1" type="ORF">AVEN_266316_1</name>
</gene>
<dbReference type="Proteomes" id="UP000499080">
    <property type="component" value="Unassembled WGS sequence"/>
</dbReference>
<keyword evidence="2" id="KW-1185">Reference proteome</keyword>